<name>A0A3G8F9S2_9CAUD</name>
<evidence type="ECO:0000313" key="2">
    <source>
        <dbReference type="Proteomes" id="UP000278018"/>
    </source>
</evidence>
<accession>A0A3G8F9S2</accession>
<keyword evidence="2" id="KW-1185">Reference proteome</keyword>
<gene>
    <name evidence="1" type="ORF">CHPC873_0049</name>
</gene>
<sequence length="42" mass="4746">MVRVHYKSLIPVNLNLGGSLFSFNQKHNQSETGNFVREVITA</sequence>
<reference evidence="1 2" key="1">
    <citation type="submission" date="2018-09" db="EMBL/GenBank/DDBJ databases">
        <title>A comparative genomics approach for identifying host-range determinants of bacteriophages infecting Streptococcus thermophilus.</title>
        <authorList>
            <person name="Szymczak P."/>
            <person name="Rau M.H."/>
            <person name="Monteiro J.M."/>
            <person name="de Pinho M.G."/>
            <person name="Filipe S.R."/>
            <person name="Vogensen F.K."/>
            <person name="Zeidan A."/>
            <person name="Janzen T."/>
        </authorList>
    </citation>
    <scope>NUCLEOTIDE SEQUENCE [LARGE SCALE GENOMIC DNA]</scope>
</reference>
<evidence type="ECO:0000313" key="1">
    <source>
        <dbReference type="EMBL" id="AZF90652.1"/>
    </source>
</evidence>
<dbReference type="Proteomes" id="UP000278018">
    <property type="component" value="Segment"/>
</dbReference>
<dbReference type="EMBL" id="MH937465">
    <property type="protein sequence ID" value="AZF90652.1"/>
    <property type="molecule type" value="Genomic_DNA"/>
</dbReference>
<proteinExistence type="predicted"/>
<organism evidence="1 2">
    <name type="scientific">Streptococcus phage CHPC873</name>
    <dbReference type="NCBI Taxonomy" id="2365042"/>
    <lineage>
        <taxon>Viruses</taxon>
        <taxon>Duplodnaviria</taxon>
        <taxon>Heunggongvirae</taxon>
        <taxon>Uroviricota</taxon>
        <taxon>Caudoviricetes</taxon>
        <taxon>Aliceevansviridae</taxon>
        <taxon>Moineauvirus</taxon>
        <taxon>Moineauvirus CHPC873</taxon>
    </lineage>
</organism>
<protein>
    <submittedName>
        <fullName evidence="1">Uncharacterized protein</fullName>
    </submittedName>
</protein>